<accession>A0A1Y2FRW6</accession>
<dbReference type="SUPFAM" id="SSF51905">
    <property type="entry name" value="FAD/NAD(P)-binding domain"/>
    <property type="match status" value="1"/>
</dbReference>
<evidence type="ECO:0000313" key="14">
    <source>
        <dbReference type="Proteomes" id="UP000193467"/>
    </source>
</evidence>
<comment type="similarity">
    <text evidence="4">Belongs to the FAD-binding monooxygenase family.</text>
</comment>
<name>A0A1Y2FRW6_9BASI</name>
<keyword evidence="14" id="KW-1185">Reference proteome</keyword>
<evidence type="ECO:0000256" key="8">
    <source>
        <dbReference type="ARBA" id="ARBA00022857"/>
    </source>
</evidence>
<evidence type="ECO:0000256" key="10">
    <source>
        <dbReference type="ARBA" id="ARBA00047598"/>
    </source>
</evidence>
<keyword evidence="12" id="KW-0812">Transmembrane</keyword>
<evidence type="ECO:0000256" key="3">
    <source>
        <dbReference type="ARBA" id="ARBA00007588"/>
    </source>
</evidence>
<comment type="catalytic activity">
    <reaction evidence="10">
        <text>L-ornithine + NADPH + O2 = N(5)-hydroxy-L-ornithine + NADP(+) + H2O</text>
        <dbReference type="Rhea" id="RHEA:41508"/>
        <dbReference type="ChEBI" id="CHEBI:15377"/>
        <dbReference type="ChEBI" id="CHEBI:15379"/>
        <dbReference type="ChEBI" id="CHEBI:46911"/>
        <dbReference type="ChEBI" id="CHEBI:57783"/>
        <dbReference type="ChEBI" id="CHEBI:58349"/>
        <dbReference type="ChEBI" id="CHEBI:78275"/>
        <dbReference type="EC" id="1.14.13.196"/>
    </reaction>
</comment>
<dbReference type="Gene3D" id="3.50.50.60">
    <property type="entry name" value="FAD/NAD(P)-binding domain"/>
    <property type="match status" value="2"/>
</dbReference>
<reference evidence="13 14" key="1">
    <citation type="submission" date="2016-07" db="EMBL/GenBank/DDBJ databases">
        <title>Pervasive Adenine N6-methylation of Active Genes in Fungi.</title>
        <authorList>
            <consortium name="DOE Joint Genome Institute"/>
            <person name="Mondo S.J."/>
            <person name="Dannebaum R.O."/>
            <person name="Kuo R.C."/>
            <person name="Labutti K."/>
            <person name="Haridas S."/>
            <person name="Kuo A."/>
            <person name="Salamov A."/>
            <person name="Ahrendt S.R."/>
            <person name="Lipzen A."/>
            <person name="Sullivan W."/>
            <person name="Andreopoulos W.B."/>
            <person name="Clum A."/>
            <person name="Lindquist E."/>
            <person name="Daum C."/>
            <person name="Ramamoorthy G.K."/>
            <person name="Gryganskyi A."/>
            <person name="Culley D."/>
            <person name="Magnuson J.K."/>
            <person name="James T.Y."/>
            <person name="O'Malley M.A."/>
            <person name="Stajich J.E."/>
            <person name="Spatafora J.W."/>
            <person name="Visel A."/>
            <person name="Grigoriev I.V."/>
        </authorList>
    </citation>
    <scope>NUCLEOTIDE SEQUENCE [LARGE SCALE GENOMIC DNA]</scope>
    <source>
        <strain evidence="13 14">62-1032</strain>
    </source>
</reference>
<dbReference type="InParanoid" id="A0A1Y2FRW6"/>
<dbReference type="GO" id="GO:0004497">
    <property type="term" value="F:monooxygenase activity"/>
    <property type="evidence" value="ECO:0007669"/>
    <property type="project" value="UniProtKB-KW"/>
</dbReference>
<evidence type="ECO:0000256" key="9">
    <source>
        <dbReference type="ARBA" id="ARBA00023002"/>
    </source>
</evidence>
<gene>
    <name evidence="13" type="ORF">BCR35DRAFT_330631</name>
</gene>
<evidence type="ECO:0000256" key="1">
    <source>
        <dbReference type="ARBA" id="ARBA00001974"/>
    </source>
</evidence>
<dbReference type="AlphaFoldDB" id="A0A1Y2FRW6"/>
<keyword evidence="7" id="KW-0274">FAD</keyword>
<dbReference type="Pfam" id="PF13434">
    <property type="entry name" value="Lys_Orn_oxgnase"/>
    <property type="match status" value="1"/>
</dbReference>
<evidence type="ECO:0000256" key="6">
    <source>
        <dbReference type="ARBA" id="ARBA00022630"/>
    </source>
</evidence>
<evidence type="ECO:0000256" key="12">
    <source>
        <dbReference type="SAM" id="Phobius"/>
    </source>
</evidence>
<dbReference type="OrthoDB" id="74360at2759"/>
<dbReference type="EC" id="1.14.13.196" evidence="5"/>
<comment type="similarity">
    <text evidence="3">Belongs to the lysine N(6)-hydroxylase/L-ornithine N(5)-oxygenase family.</text>
</comment>
<dbReference type="PANTHER" id="PTHR42877">
    <property type="entry name" value="L-ORNITHINE N(5)-MONOOXYGENASE-RELATED"/>
    <property type="match status" value="1"/>
</dbReference>
<dbReference type="Pfam" id="PF13450">
    <property type="entry name" value="NAD_binding_8"/>
    <property type="match status" value="1"/>
</dbReference>
<keyword evidence="12" id="KW-1133">Transmembrane helix</keyword>
<evidence type="ECO:0000256" key="11">
    <source>
        <dbReference type="ARBA" id="ARBA00049248"/>
    </source>
</evidence>
<comment type="catalytic activity">
    <reaction evidence="11">
        <text>L-ornithine + NADH + O2 = N(5)-hydroxy-L-ornithine + NAD(+) + H2O</text>
        <dbReference type="Rhea" id="RHEA:41512"/>
        <dbReference type="ChEBI" id="CHEBI:15377"/>
        <dbReference type="ChEBI" id="CHEBI:15379"/>
        <dbReference type="ChEBI" id="CHEBI:46911"/>
        <dbReference type="ChEBI" id="CHEBI:57540"/>
        <dbReference type="ChEBI" id="CHEBI:57945"/>
        <dbReference type="ChEBI" id="CHEBI:78275"/>
        <dbReference type="EC" id="1.14.13.196"/>
    </reaction>
</comment>
<evidence type="ECO:0000256" key="2">
    <source>
        <dbReference type="ARBA" id="ARBA00004924"/>
    </source>
</evidence>
<comment type="pathway">
    <text evidence="2">Siderophore biosynthesis.</text>
</comment>
<comment type="cofactor">
    <cofactor evidence="1">
        <name>FAD</name>
        <dbReference type="ChEBI" id="CHEBI:57692"/>
    </cofactor>
</comment>
<feature type="transmembrane region" description="Helical" evidence="12">
    <location>
        <begin position="12"/>
        <end position="30"/>
    </location>
</feature>
<keyword evidence="8" id="KW-0521">NADP</keyword>
<evidence type="ECO:0000256" key="7">
    <source>
        <dbReference type="ARBA" id="ARBA00022827"/>
    </source>
</evidence>
<keyword evidence="12" id="KW-0472">Membrane</keyword>
<dbReference type="STRING" id="106004.A0A1Y2FRW6"/>
<organism evidence="13 14">
    <name type="scientific">Leucosporidium creatinivorum</name>
    <dbReference type="NCBI Taxonomy" id="106004"/>
    <lineage>
        <taxon>Eukaryota</taxon>
        <taxon>Fungi</taxon>
        <taxon>Dikarya</taxon>
        <taxon>Basidiomycota</taxon>
        <taxon>Pucciniomycotina</taxon>
        <taxon>Microbotryomycetes</taxon>
        <taxon>Leucosporidiales</taxon>
        <taxon>Leucosporidium</taxon>
    </lineage>
</organism>
<dbReference type="EMBL" id="MCGR01000014">
    <property type="protein sequence ID" value="ORY86751.1"/>
    <property type="molecule type" value="Genomic_DNA"/>
</dbReference>
<evidence type="ECO:0000256" key="5">
    <source>
        <dbReference type="ARBA" id="ARBA00012881"/>
    </source>
</evidence>
<dbReference type="Proteomes" id="UP000193467">
    <property type="component" value="Unassembled WGS sequence"/>
</dbReference>
<dbReference type="InterPro" id="IPR025700">
    <property type="entry name" value="Lys/Orn_oxygenase"/>
</dbReference>
<keyword evidence="13" id="KW-0503">Monooxygenase</keyword>
<evidence type="ECO:0000256" key="4">
    <source>
        <dbReference type="ARBA" id="ARBA00010139"/>
    </source>
</evidence>
<keyword evidence="9" id="KW-0560">Oxidoreductase</keyword>
<sequence>MESSKSYSDPKDHYGCIIIGAGMSGIAMAVQLKRKLAFTDIILYEKNDDVGGTWGRTSYPGCACDVPVGLYSFSFEPKGNFDSQWGSAEAIWSYIKDVQTKYEINQVVYRTAVESAHFSRETGLWTVNVRLDSGETRTRTCNILISAAGILSTPNPPPFDTSTFAGDVVHSGAWNPEVKLEGKDVVVVGNGCSAAQLIPTIADEVGSLTQIARGRQSFLPAVPIPEGALYSFMVQWIPGFVYFMRLVLFLMLELDFQLMDVQKGKKRRESMYNLALNHMKSDAPREYWDFLLPEFEVGAKRRVIDRIGYLKSLGHSKLKLIAEQSLVSAHENIVTTDKGVEIKADVVILCTGYKAQDFLFPLKIVNEKREGVRERTCVSGFPNFFMLLGPNTATGHSSALVTSECQISMVLELISPIIAKIRQLKLESVPPTVEVTAEAEQTFFDALRAEMKRKIWEQEPVGWYVDSKTGICTTNYPWSQIHFWRKAAWINRGDFKWIGC</sequence>
<proteinExistence type="inferred from homology"/>
<dbReference type="InterPro" id="IPR036188">
    <property type="entry name" value="FAD/NAD-bd_sf"/>
</dbReference>
<keyword evidence="6" id="KW-0285">Flavoprotein</keyword>
<dbReference type="InterPro" id="IPR051209">
    <property type="entry name" value="FAD-bind_Monooxygenase_sf"/>
</dbReference>
<protein>
    <recommendedName>
        <fullName evidence="5">L-ornithine N(5)-monooxygenase [NAD(P)H]</fullName>
        <ecNumber evidence="5">1.14.13.196</ecNumber>
    </recommendedName>
</protein>
<evidence type="ECO:0000313" key="13">
    <source>
        <dbReference type="EMBL" id="ORY86751.1"/>
    </source>
</evidence>
<dbReference type="PANTHER" id="PTHR42877:SF5">
    <property type="entry name" value="L-ORNITHINE N(5)-MONOOXYGENASE-RELATED"/>
    <property type="match status" value="1"/>
</dbReference>
<comment type="caution">
    <text evidence="13">The sequence shown here is derived from an EMBL/GenBank/DDBJ whole genome shotgun (WGS) entry which is preliminary data.</text>
</comment>